<evidence type="ECO:0000313" key="1">
    <source>
        <dbReference type="EMBL" id="ETI30415.1"/>
    </source>
</evidence>
<dbReference type="HOGENOM" id="CLU_3192554_0_0_1"/>
<dbReference type="Proteomes" id="UP000018721">
    <property type="component" value="Unassembled WGS sequence"/>
</dbReference>
<name>V9DU71_PHYNI</name>
<dbReference type="EMBL" id="ANIZ01004059">
    <property type="protein sequence ID" value="ETI30415.1"/>
    <property type="molecule type" value="Genomic_DNA"/>
</dbReference>
<dbReference type="AlphaFoldDB" id="V9DU71"/>
<reference evidence="1 2" key="1">
    <citation type="submission" date="2013-11" db="EMBL/GenBank/DDBJ databases">
        <title>The Genome Sequence of Phytophthora parasitica P1569.</title>
        <authorList>
            <consortium name="The Broad Institute Genomics Platform"/>
            <person name="Russ C."/>
            <person name="Tyler B."/>
            <person name="Panabieres F."/>
            <person name="Shan W."/>
            <person name="Tripathy S."/>
            <person name="Grunwald N."/>
            <person name="Machado M."/>
            <person name="Johnson C.S."/>
            <person name="Arredondo F."/>
            <person name="Hong C."/>
            <person name="Coffey M."/>
            <person name="Young S.K."/>
            <person name="Zeng Q."/>
            <person name="Gargeya S."/>
            <person name="Fitzgerald M."/>
            <person name="Abouelleil A."/>
            <person name="Alvarado L."/>
            <person name="Chapman S.B."/>
            <person name="Gainer-Dewar J."/>
            <person name="Goldberg J."/>
            <person name="Griggs A."/>
            <person name="Gujja S."/>
            <person name="Hansen M."/>
            <person name="Howarth C."/>
            <person name="Imamovic A."/>
            <person name="Ireland A."/>
            <person name="Larimer J."/>
            <person name="McCowan C."/>
            <person name="Murphy C."/>
            <person name="Pearson M."/>
            <person name="Poon T.W."/>
            <person name="Priest M."/>
            <person name="Roberts A."/>
            <person name="Saif S."/>
            <person name="Shea T."/>
            <person name="Sykes S."/>
            <person name="Wortman J."/>
            <person name="Nusbaum C."/>
            <person name="Birren B."/>
        </authorList>
    </citation>
    <scope>NUCLEOTIDE SEQUENCE [LARGE SCALE GENOMIC DNA]</scope>
    <source>
        <strain evidence="1 2">P1569</strain>
    </source>
</reference>
<comment type="caution">
    <text evidence="1">The sequence shown here is derived from an EMBL/GenBank/DDBJ whole genome shotgun (WGS) entry which is preliminary data.</text>
</comment>
<proteinExistence type="predicted"/>
<evidence type="ECO:0000313" key="2">
    <source>
        <dbReference type="Proteomes" id="UP000018721"/>
    </source>
</evidence>
<accession>V9DU71</accession>
<sequence>MYRVGVVMTNCITCFRGGNTASDYFGVKPPSIAEYLSGSLDYPASP</sequence>
<protein>
    <submittedName>
        <fullName evidence="1">Uncharacterized protein</fullName>
    </submittedName>
</protein>
<gene>
    <name evidence="1" type="ORF">F443_22465</name>
</gene>
<organism evidence="1 2">
    <name type="scientific">Phytophthora nicotianae P1569</name>
    <dbReference type="NCBI Taxonomy" id="1317065"/>
    <lineage>
        <taxon>Eukaryota</taxon>
        <taxon>Sar</taxon>
        <taxon>Stramenopiles</taxon>
        <taxon>Oomycota</taxon>
        <taxon>Peronosporomycetes</taxon>
        <taxon>Peronosporales</taxon>
        <taxon>Peronosporaceae</taxon>
        <taxon>Phytophthora</taxon>
    </lineage>
</organism>
<keyword evidence="2" id="KW-1185">Reference proteome</keyword>